<dbReference type="InterPro" id="IPR006201">
    <property type="entry name" value="Neur_channel"/>
</dbReference>
<keyword evidence="4" id="KW-1185">Reference proteome</keyword>
<name>A0AAV4DX36_9GAST</name>
<dbReference type="InterPro" id="IPR038050">
    <property type="entry name" value="Neuro_actylchol_rec"/>
</dbReference>
<proteinExistence type="predicted"/>
<accession>A0AAV4DX36</accession>
<comment type="caution">
    <text evidence="3">The sequence shown here is derived from an EMBL/GenBank/DDBJ whole genome shotgun (WGS) entry which is preliminary data.</text>
</comment>
<feature type="transmembrane region" description="Helical" evidence="1">
    <location>
        <begin position="68"/>
        <end position="96"/>
    </location>
</feature>
<reference evidence="3 4" key="1">
    <citation type="journal article" date="2021" name="Elife">
        <title>Chloroplast acquisition without the gene transfer in kleptoplastic sea slugs, Plakobranchus ocellatus.</title>
        <authorList>
            <person name="Maeda T."/>
            <person name="Takahashi S."/>
            <person name="Yoshida T."/>
            <person name="Shimamura S."/>
            <person name="Takaki Y."/>
            <person name="Nagai Y."/>
            <person name="Toyoda A."/>
            <person name="Suzuki Y."/>
            <person name="Arimoto A."/>
            <person name="Ishii H."/>
            <person name="Satoh N."/>
            <person name="Nishiyama T."/>
            <person name="Hasebe M."/>
            <person name="Maruyama T."/>
            <person name="Minagawa J."/>
            <person name="Obokata J."/>
            <person name="Shigenobu S."/>
        </authorList>
    </citation>
    <scope>NUCLEOTIDE SEQUENCE [LARGE SCALE GENOMIC DNA]</scope>
</reference>
<dbReference type="Pfam" id="PF02932">
    <property type="entry name" value="Neur_chan_memb"/>
    <property type="match status" value="1"/>
</dbReference>
<gene>
    <name evidence="3" type="ORF">PoB_007513400</name>
</gene>
<protein>
    <submittedName>
        <fullName evidence="3">Acetylcholine receptor subunit alpha</fullName>
    </submittedName>
</protein>
<keyword evidence="1" id="KW-0472">Membrane</keyword>
<dbReference type="GO" id="GO:0005216">
    <property type="term" value="F:monoatomic ion channel activity"/>
    <property type="evidence" value="ECO:0007669"/>
    <property type="project" value="InterPro"/>
</dbReference>
<evidence type="ECO:0000259" key="2">
    <source>
        <dbReference type="Pfam" id="PF02932"/>
    </source>
</evidence>
<dbReference type="Gene3D" id="1.20.58.390">
    <property type="entry name" value="Neurotransmitter-gated ion-channel transmembrane domain"/>
    <property type="match status" value="1"/>
</dbReference>
<keyword evidence="1" id="KW-0812">Transmembrane</keyword>
<dbReference type="PANTHER" id="PTHR18945">
    <property type="entry name" value="NEUROTRANSMITTER GATED ION CHANNEL"/>
    <property type="match status" value="1"/>
</dbReference>
<keyword evidence="3" id="KW-0675">Receptor</keyword>
<feature type="transmembrane region" description="Helical" evidence="1">
    <location>
        <begin position="12"/>
        <end position="34"/>
    </location>
</feature>
<dbReference type="GO" id="GO:0016020">
    <property type="term" value="C:membrane"/>
    <property type="evidence" value="ECO:0007669"/>
    <property type="project" value="InterPro"/>
</dbReference>
<keyword evidence="1" id="KW-1133">Transmembrane helix</keyword>
<dbReference type="GO" id="GO:0004888">
    <property type="term" value="F:transmembrane signaling receptor activity"/>
    <property type="evidence" value="ECO:0007669"/>
    <property type="project" value="InterPro"/>
</dbReference>
<dbReference type="SUPFAM" id="SSF90112">
    <property type="entry name" value="Neurotransmitter-gated ion-channel transmembrane pore"/>
    <property type="match status" value="1"/>
</dbReference>
<organism evidence="3 4">
    <name type="scientific">Plakobranchus ocellatus</name>
    <dbReference type="NCBI Taxonomy" id="259542"/>
    <lineage>
        <taxon>Eukaryota</taxon>
        <taxon>Metazoa</taxon>
        <taxon>Spiralia</taxon>
        <taxon>Lophotrochozoa</taxon>
        <taxon>Mollusca</taxon>
        <taxon>Gastropoda</taxon>
        <taxon>Heterobranchia</taxon>
        <taxon>Euthyneura</taxon>
        <taxon>Panpulmonata</taxon>
        <taxon>Sacoglossa</taxon>
        <taxon>Placobranchoidea</taxon>
        <taxon>Plakobranchidae</taxon>
        <taxon>Plakobranchus</taxon>
    </lineage>
</organism>
<dbReference type="AlphaFoldDB" id="A0AAV4DX36"/>
<dbReference type="InterPro" id="IPR036719">
    <property type="entry name" value="Neuro-gated_channel_TM_sf"/>
</dbReference>
<evidence type="ECO:0000256" key="1">
    <source>
        <dbReference type="SAM" id="Phobius"/>
    </source>
</evidence>
<feature type="transmembrane region" description="Helical" evidence="1">
    <location>
        <begin position="243"/>
        <end position="263"/>
    </location>
</feature>
<dbReference type="InterPro" id="IPR006029">
    <property type="entry name" value="Neurotrans-gated_channel_TM"/>
</dbReference>
<sequence length="264" mass="29684">MTVTLKRRPAFFVINILLPVNLIAILDILVFLIPIESGERIGVSLTVLLSQTVYMSITSTYLPTASDSIPLVVFFLMIMTVMAVFTVAMCILFAWLHHKEEEESRRKEMNSVFKSTLKKLKIVSANKTAPMNPSKRIHLNSSRILNQTQKTEGYDDQIQAALFTTSQDAQQKAPFSYSLDSGLAKPEINNAYGYNQEAAQNDSFKEMASNLKNASQTLVKSNCQSLSEKGKYKMIVTFLEKTCLMAFLLVYIITLLSFTISFMT</sequence>
<evidence type="ECO:0000313" key="4">
    <source>
        <dbReference type="Proteomes" id="UP000735302"/>
    </source>
</evidence>
<dbReference type="CDD" id="cd19051">
    <property type="entry name" value="LGIC_TM_cation"/>
    <property type="match status" value="1"/>
</dbReference>
<feature type="domain" description="Neurotransmitter-gated ion-channel transmembrane" evidence="2">
    <location>
        <begin position="17"/>
        <end position="253"/>
    </location>
</feature>
<dbReference type="EMBL" id="BLXT01008440">
    <property type="protein sequence ID" value="GFO48629.1"/>
    <property type="molecule type" value="Genomic_DNA"/>
</dbReference>
<evidence type="ECO:0000313" key="3">
    <source>
        <dbReference type="EMBL" id="GFO48629.1"/>
    </source>
</evidence>
<dbReference type="Proteomes" id="UP000735302">
    <property type="component" value="Unassembled WGS sequence"/>
</dbReference>